<comment type="catalytic activity">
    <reaction evidence="1">
        <text>D-glucarate = 5-dehydro-4-deoxy-D-glucarate + H2O</text>
        <dbReference type="Rhea" id="RHEA:14573"/>
        <dbReference type="ChEBI" id="CHEBI:15377"/>
        <dbReference type="ChEBI" id="CHEBI:30612"/>
        <dbReference type="ChEBI" id="CHEBI:42819"/>
        <dbReference type="EC" id="4.2.1.40"/>
    </reaction>
</comment>
<protein>
    <recommendedName>
        <fullName evidence="3">glucarate dehydratase</fullName>
        <ecNumber evidence="3">4.2.1.40</ecNumber>
    </recommendedName>
</protein>
<dbReference type="Gene3D" id="3.20.20.120">
    <property type="entry name" value="Enolase-like C-terminal domain"/>
    <property type="match status" value="1"/>
</dbReference>
<dbReference type="EC" id="4.2.1.40" evidence="3"/>
<evidence type="ECO:0000256" key="2">
    <source>
        <dbReference type="ARBA" id="ARBA00005183"/>
    </source>
</evidence>
<dbReference type="AlphaFoldDB" id="A0A6J4UJ70"/>
<dbReference type="InterPro" id="IPR029017">
    <property type="entry name" value="Enolase-like_N"/>
</dbReference>
<evidence type="ECO:0000256" key="3">
    <source>
        <dbReference type="ARBA" id="ARBA00011973"/>
    </source>
</evidence>
<reference evidence="5" key="1">
    <citation type="submission" date="2020-02" db="EMBL/GenBank/DDBJ databases">
        <authorList>
            <person name="Meier V. D."/>
        </authorList>
    </citation>
    <scope>NUCLEOTIDE SEQUENCE</scope>
    <source>
        <strain evidence="5">AVDCRST_MAG18</strain>
    </source>
</reference>
<dbReference type="SFLD" id="SFLDS00001">
    <property type="entry name" value="Enolase"/>
    <property type="match status" value="1"/>
</dbReference>
<keyword evidence="5" id="KW-0456">Lyase</keyword>
<dbReference type="InterPro" id="IPR013341">
    <property type="entry name" value="Mandelate_racemase_N_dom"/>
</dbReference>
<dbReference type="GO" id="GO:0008872">
    <property type="term" value="F:glucarate dehydratase activity"/>
    <property type="evidence" value="ECO:0007669"/>
    <property type="project" value="UniProtKB-EC"/>
</dbReference>
<evidence type="ECO:0000313" key="5">
    <source>
        <dbReference type="EMBL" id="CAA9549480.1"/>
    </source>
</evidence>
<feature type="domain" description="Mandelate racemase/muconate lactonizing enzyme C-terminal" evidence="4">
    <location>
        <begin position="152"/>
        <end position="248"/>
    </location>
</feature>
<evidence type="ECO:0000259" key="4">
    <source>
        <dbReference type="SMART" id="SM00922"/>
    </source>
</evidence>
<evidence type="ECO:0000256" key="1">
    <source>
        <dbReference type="ARBA" id="ARBA00001426"/>
    </source>
</evidence>
<name>A0A6J4UJ70_9BACT</name>
<dbReference type="PANTHER" id="PTHR48080:SF4">
    <property type="entry name" value="GLUCARATE DEHYDRATASE"/>
    <property type="match status" value="1"/>
</dbReference>
<proteinExistence type="predicted"/>
<dbReference type="PANTHER" id="PTHR48080">
    <property type="entry name" value="D-GALACTONATE DEHYDRATASE-RELATED"/>
    <property type="match status" value="1"/>
</dbReference>
<dbReference type="InterPro" id="IPR013342">
    <property type="entry name" value="Mandelate_racemase_C"/>
</dbReference>
<dbReference type="Pfam" id="PF13378">
    <property type="entry name" value="MR_MLE_C"/>
    <property type="match status" value="1"/>
</dbReference>
<dbReference type="InterPro" id="IPR036849">
    <property type="entry name" value="Enolase-like_C_sf"/>
</dbReference>
<dbReference type="SMART" id="SM00922">
    <property type="entry name" value="MR_MLE"/>
    <property type="match status" value="1"/>
</dbReference>
<sequence length="406" mass="44636">MVASIGVGTKRDLTITEMIVTPVACPDPPLLNHHGIHEPQFLRAVVRLRTADGLEGLGEGPGGGLFVQELKAASKHVLGTDAYQLERLRILIGKNPRVFAAIEVACLDLIGKATGRSVADLLGGAVRKRVPFAAYMFFKEEGDDDWGAALTPEAMVRQAEEFHRRYGMTVFKLKAGVLDPWEEVHTIKLLRERFGPKAGLRIDPNAAWSVETSIRVAEQLRDTQIEYLEDPTAGIEGMAQVALHTPIPLSTNMCVTSFPHIPVAFRQRAVQVVLGDHHAWGGLTAFRDLGMVCRTLNWGLAQHSNSHLGISFAAMIHAGAAFPQLTYASDTHYPWNPADVINETDLFRFRDGKIDLWDAPGLGVSIDEDKLAAAAEAYANRGSLARDDVSAMRERDPDWLPLMPKW</sequence>
<accession>A0A6J4UJ70</accession>
<dbReference type="SFLD" id="SFLDG00055">
    <property type="entry name" value="glucarate_dehydratase"/>
    <property type="match status" value="1"/>
</dbReference>
<dbReference type="SUPFAM" id="SSF51604">
    <property type="entry name" value="Enolase C-terminal domain-like"/>
    <property type="match status" value="1"/>
</dbReference>
<dbReference type="SUPFAM" id="SSF54826">
    <property type="entry name" value="Enolase N-terminal domain-like"/>
    <property type="match status" value="1"/>
</dbReference>
<dbReference type="Pfam" id="PF02746">
    <property type="entry name" value="MR_MLE_N"/>
    <property type="match status" value="1"/>
</dbReference>
<organism evidence="5">
    <name type="scientific">uncultured Thermomicrobiales bacterium</name>
    <dbReference type="NCBI Taxonomy" id="1645740"/>
    <lineage>
        <taxon>Bacteria</taxon>
        <taxon>Pseudomonadati</taxon>
        <taxon>Thermomicrobiota</taxon>
        <taxon>Thermomicrobia</taxon>
        <taxon>Thermomicrobiales</taxon>
        <taxon>environmental samples</taxon>
    </lineage>
</organism>
<comment type="pathway">
    <text evidence="2">Carbohydrate acid metabolism; D-glucarate degradation; 2,5-dioxopentanoate from D-glucarate: step 1/2.</text>
</comment>
<dbReference type="InterPro" id="IPR034593">
    <property type="entry name" value="DgoD-like"/>
</dbReference>
<dbReference type="InterPro" id="IPR029065">
    <property type="entry name" value="Enolase_C-like"/>
</dbReference>
<dbReference type="EMBL" id="CADCWN010000015">
    <property type="protein sequence ID" value="CAA9549480.1"/>
    <property type="molecule type" value="Genomic_DNA"/>
</dbReference>
<gene>
    <name evidence="5" type="ORF">AVDCRST_MAG18-182</name>
</gene>
<dbReference type="Gene3D" id="3.30.390.10">
    <property type="entry name" value="Enolase-like, N-terminal domain"/>
    <property type="match status" value="1"/>
</dbReference>